<keyword evidence="2" id="KW-0973">c-di-GMP</keyword>
<evidence type="ECO:0000259" key="4">
    <source>
        <dbReference type="PROSITE" id="PS50883"/>
    </source>
</evidence>
<gene>
    <name evidence="7" type="ORF">BEL05_10370</name>
</gene>
<evidence type="ECO:0000313" key="7">
    <source>
        <dbReference type="EMBL" id="OEG72675.1"/>
    </source>
</evidence>
<organism evidence="7 8">
    <name type="scientific">Shewanella colwelliana</name>
    <name type="common">Alteromonas colwelliana</name>
    <dbReference type="NCBI Taxonomy" id="23"/>
    <lineage>
        <taxon>Bacteria</taxon>
        <taxon>Pseudomonadati</taxon>
        <taxon>Pseudomonadota</taxon>
        <taxon>Gammaproteobacteria</taxon>
        <taxon>Alteromonadales</taxon>
        <taxon>Shewanellaceae</taxon>
        <taxon>Shewanella</taxon>
    </lineage>
</organism>
<accession>A0A1E5IQ85</accession>
<comment type="caution">
    <text evidence="7">The sequence shown here is derived from an EMBL/GenBank/DDBJ whole genome shotgun (WGS) entry which is preliminary data.</text>
</comment>
<dbReference type="PROSITE" id="PS50883">
    <property type="entry name" value="EAL"/>
    <property type="match status" value="1"/>
</dbReference>
<name>A0A1E5IQ85_SHECO</name>
<feature type="transmembrane region" description="Helical" evidence="3">
    <location>
        <begin position="276"/>
        <end position="298"/>
    </location>
</feature>
<dbReference type="Pfam" id="PF00563">
    <property type="entry name" value="EAL"/>
    <property type="match status" value="1"/>
</dbReference>
<dbReference type="Gene3D" id="3.20.20.450">
    <property type="entry name" value="EAL domain"/>
    <property type="match status" value="1"/>
</dbReference>
<feature type="domain" description="EAL" evidence="4">
    <location>
        <begin position="521"/>
        <end position="774"/>
    </location>
</feature>
<keyword evidence="3" id="KW-0812">Transmembrane</keyword>
<dbReference type="InterPro" id="IPR003660">
    <property type="entry name" value="HAMP_dom"/>
</dbReference>
<dbReference type="EC" id="3.1.4.52" evidence="1"/>
<dbReference type="InterPro" id="IPR029787">
    <property type="entry name" value="Nucleotide_cyclase"/>
</dbReference>
<evidence type="ECO:0000313" key="8">
    <source>
        <dbReference type="Proteomes" id="UP000095230"/>
    </source>
</evidence>
<dbReference type="AlphaFoldDB" id="A0A1E5IQ85"/>
<dbReference type="FunFam" id="3.20.20.450:FF:000001">
    <property type="entry name" value="Cyclic di-GMP phosphodiesterase yahA"/>
    <property type="match status" value="1"/>
</dbReference>
<dbReference type="Pfam" id="PF00672">
    <property type="entry name" value="HAMP"/>
    <property type="match status" value="1"/>
</dbReference>
<dbReference type="SUPFAM" id="SSF158472">
    <property type="entry name" value="HAMP domain-like"/>
    <property type="match status" value="1"/>
</dbReference>
<dbReference type="InterPro" id="IPR043128">
    <property type="entry name" value="Rev_trsase/Diguanyl_cyclase"/>
</dbReference>
<dbReference type="EMBL" id="MCBT01000046">
    <property type="protein sequence ID" value="OEG72675.1"/>
    <property type="molecule type" value="Genomic_DNA"/>
</dbReference>
<dbReference type="PANTHER" id="PTHR33121">
    <property type="entry name" value="CYCLIC DI-GMP PHOSPHODIESTERASE PDEF"/>
    <property type="match status" value="1"/>
</dbReference>
<feature type="domain" description="HAMP" evidence="5">
    <location>
        <begin position="299"/>
        <end position="351"/>
    </location>
</feature>
<sequence>MFNRIQTRIFAFFMLLLIAVQAISFAITFYANNRLQQQQLGNQLSIAELVFKSEYNNRNYYLSAFAETAAKDFGLKEVFIDDDRRSFLVALNNHRKRINADLAIAVDKEGEIIGELLLTIDGVNQGKVKVGPEQGDLFRSPLGSEFDNNNPLYLLGDHVYQLKFAPITSGAANIIGWIGFGYIIGDSLTLSLSQQTGLNTGFVLSDDKQNQQIISLSGSELSSDDEQVLANFIQRSQRNEEYLLWQSFVGDVQGKQLHAFMYLSRQDALASSQKQWLQQLILILLMLPLSLMVAYVIARGVTRPITQLITQARFIAKGNYHSKVEVGSSTEMQALAQEFTEMQQAILSRENKIAFQAYHDPLTNLGNKNELIRVTQSWFEQKSPLALCQINIRRMTEVNGTLGHEVGDKVIEEVGRRLCSFSHIDLVCRLNGDEFVVAIEHSEPKALRQLIGQIQQSIEAEYCYQDISLHLQVTIGLSYVHYPSDLETLLRQADTALQYAKKNRLDIQVYHQKIDVNSVDRLQLINELKPAIANDELVLFYQPKLDLAQNKVTHVEALVRWQHPDRGMIPPDTFIPIAEKMGQMNALTRWVINSALTQYLAWQAQGVNLAIAVNISAENLKDGEFCDYVLQAIRDKKVPIEALTLEITEDAVVADPDNAIKQLSLLKQHGLKLSIDDYGTGYSSLAQLKQLPVDELKIDKSFVQNLMVNSDDQIIVNSTLQLAHNLGLRVVAEGIENQATLNWLTERGCEMGQGFYLSKPIDAQALTTWLAQSLYQVNANNTVVELN</sequence>
<dbReference type="GO" id="GO:0071111">
    <property type="term" value="F:cyclic-guanylate-specific phosphodiesterase activity"/>
    <property type="evidence" value="ECO:0007669"/>
    <property type="project" value="UniProtKB-EC"/>
</dbReference>
<dbReference type="CDD" id="cd06225">
    <property type="entry name" value="HAMP"/>
    <property type="match status" value="1"/>
</dbReference>
<keyword evidence="3" id="KW-0472">Membrane</keyword>
<dbReference type="GO" id="GO:0007165">
    <property type="term" value="P:signal transduction"/>
    <property type="evidence" value="ECO:0007669"/>
    <property type="project" value="InterPro"/>
</dbReference>
<evidence type="ECO:0000256" key="1">
    <source>
        <dbReference type="ARBA" id="ARBA00012282"/>
    </source>
</evidence>
<reference evidence="7 8" key="1">
    <citation type="submission" date="2016-07" db="EMBL/GenBank/DDBJ databases">
        <title>Whole-genome of two Shewanella species isolated from a digestive organ of sea cucumber Apostichopus japonicus Selenka 1867.</title>
        <authorList>
            <person name="Hong H.-H."/>
            <person name="Choi H."/>
            <person name="Cheon S."/>
            <person name="Oh J.-S."/>
            <person name="Lee H.-G."/>
            <person name="Park C."/>
        </authorList>
    </citation>
    <scope>NUCLEOTIDE SEQUENCE [LARGE SCALE GENOMIC DNA]</scope>
    <source>
        <strain evidence="7 8">CSB03KR</strain>
    </source>
</reference>
<dbReference type="SMART" id="SM00304">
    <property type="entry name" value="HAMP"/>
    <property type="match status" value="1"/>
</dbReference>
<evidence type="ECO:0000256" key="3">
    <source>
        <dbReference type="SAM" id="Phobius"/>
    </source>
</evidence>
<dbReference type="CDD" id="cd01949">
    <property type="entry name" value="GGDEF"/>
    <property type="match status" value="1"/>
</dbReference>
<dbReference type="PROSITE" id="PS50887">
    <property type="entry name" value="GGDEF"/>
    <property type="match status" value="1"/>
</dbReference>
<dbReference type="CDD" id="cd01948">
    <property type="entry name" value="EAL"/>
    <property type="match status" value="1"/>
</dbReference>
<dbReference type="SUPFAM" id="SSF141868">
    <property type="entry name" value="EAL domain-like"/>
    <property type="match status" value="1"/>
</dbReference>
<proteinExistence type="predicted"/>
<evidence type="ECO:0000256" key="2">
    <source>
        <dbReference type="ARBA" id="ARBA00022636"/>
    </source>
</evidence>
<dbReference type="SMART" id="SM00267">
    <property type="entry name" value="GGDEF"/>
    <property type="match status" value="1"/>
</dbReference>
<dbReference type="InterPro" id="IPR000160">
    <property type="entry name" value="GGDEF_dom"/>
</dbReference>
<dbReference type="PROSITE" id="PS50885">
    <property type="entry name" value="HAMP"/>
    <property type="match status" value="1"/>
</dbReference>
<dbReference type="InterPro" id="IPR035919">
    <property type="entry name" value="EAL_sf"/>
</dbReference>
<dbReference type="Gene3D" id="6.10.340.10">
    <property type="match status" value="1"/>
</dbReference>
<dbReference type="Pfam" id="PF00990">
    <property type="entry name" value="GGDEF"/>
    <property type="match status" value="1"/>
</dbReference>
<dbReference type="SUPFAM" id="SSF55073">
    <property type="entry name" value="Nucleotide cyclase"/>
    <property type="match status" value="1"/>
</dbReference>
<feature type="domain" description="GGDEF" evidence="6">
    <location>
        <begin position="383"/>
        <end position="512"/>
    </location>
</feature>
<dbReference type="Gene3D" id="3.30.70.270">
    <property type="match status" value="1"/>
</dbReference>
<dbReference type="NCBIfam" id="TIGR00254">
    <property type="entry name" value="GGDEF"/>
    <property type="match status" value="1"/>
</dbReference>
<dbReference type="SMART" id="SM00052">
    <property type="entry name" value="EAL"/>
    <property type="match status" value="1"/>
</dbReference>
<keyword evidence="3" id="KW-1133">Transmembrane helix</keyword>
<dbReference type="STRING" id="23.BEL05_10370"/>
<dbReference type="Proteomes" id="UP000095230">
    <property type="component" value="Unassembled WGS sequence"/>
</dbReference>
<evidence type="ECO:0000259" key="6">
    <source>
        <dbReference type="PROSITE" id="PS50887"/>
    </source>
</evidence>
<protein>
    <recommendedName>
        <fullName evidence="1">cyclic-guanylate-specific phosphodiesterase</fullName>
        <ecNumber evidence="1">3.1.4.52</ecNumber>
    </recommendedName>
</protein>
<dbReference type="GO" id="GO:0016020">
    <property type="term" value="C:membrane"/>
    <property type="evidence" value="ECO:0007669"/>
    <property type="project" value="InterPro"/>
</dbReference>
<dbReference type="PANTHER" id="PTHR33121:SF70">
    <property type="entry name" value="SIGNALING PROTEIN YKOW"/>
    <property type="match status" value="1"/>
</dbReference>
<evidence type="ECO:0000259" key="5">
    <source>
        <dbReference type="PROSITE" id="PS50885"/>
    </source>
</evidence>
<dbReference type="InterPro" id="IPR050706">
    <property type="entry name" value="Cyclic-di-GMP_PDE-like"/>
</dbReference>
<dbReference type="InterPro" id="IPR001633">
    <property type="entry name" value="EAL_dom"/>
</dbReference>